<gene>
    <name evidence="1" type="ORF">GMJLKIPL_4304</name>
</gene>
<organism evidence="1 2">
    <name type="scientific">Methylobacterium isbiliense</name>
    <dbReference type="NCBI Taxonomy" id="315478"/>
    <lineage>
        <taxon>Bacteria</taxon>
        <taxon>Pseudomonadati</taxon>
        <taxon>Pseudomonadota</taxon>
        <taxon>Alphaproteobacteria</taxon>
        <taxon>Hyphomicrobiales</taxon>
        <taxon>Methylobacteriaceae</taxon>
        <taxon>Methylobacterium</taxon>
    </lineage>
</organism>
<comment type="caution">
    <text evidence="1">The sequence shown here is derived from an EMBL/GenBank/DDBJ whole genome shotgun (WGS) entry which is preliminary data.</text>
</comment>
<protein>
    <submittedName>
        <fullName evidence="1">Uncharacterized protein</fullName>
    </submittedName>
</protein>
<sequence length="47" mass="4427">MALIVAVTSPVAAVISSMTGAVSAISLVPTAVIGTSLANAVTAVMVA</sequence>
<name>A0ABQ4SGV6_9HYPH</name>
<reference evidence="1" key="2">
    <citation type="submission" date="2021-08" db="EMBL/GenBank/DDBJ databases">
        <authorList>
            <person name="Tani A."/>
            <person name="Ola A."/>
            <person name="Ogura Y."/>
            <person name="Katsura K."/>
            <person name="Hayashi T."/>
        </authorList>
    </citation>
    <scope>NUCLEOTIDE SEQUENCE</scope>
    <source>
        <strain evidence="1">DSM 17168</strain>
    </source>
</reference>
<evidence type="ECO:0000313" key="2">
    <source>
        <dbReference type="Proteomes" id="UP001055153"/>
    </source>
</evidence>
<accession>A0ABQ4SGV6</accession>
<keyword evidence="2" id="KW-1185">Reference proteome</keyword>
<proteinExistence type="predicted"/>
<reference evidence="1" key="1">
    <citation type="journal article" date="2021" name="Front. Microbiol.">
        <title>Comprehensive Comparative Genomics and Phenotyping of Methylobacterium Species.</title>
        <authorList>
            <person name="Alessa O."/>
            <person name="Ogura Y."/>
            <person name="Fujitani Y."/>
            <person name="Takami H."/>
            <person name="Hayashi T."/>
            <person name="Sahin N."/>
            <person name="Tani A."/>
        </authorList>
    </citation>
    <scope>NUCLEOTIDE SEQUENCE</scope>
    <source>
        <strain evidence="1">DSM 17168</strain>
    </source>
</reference>
<dbReference type="EMBL" id="BPQQ01000054">
    <property type="protein sequence ID" value="GJE02357.1"/>
    <property type="molecule type" value="Genomic_DNA"/>
</dbReference>
<dbReference type="Proteomes" id="UP001055153">
    <property type="component" value="Unassembled WGS sequence"/>
</dbReference>
<dbReference type="RefSeq" id="WP_238238368.1">
    <property type="nucleotide sequence ID" value="NZ_BPQQ01000054.1"/>
</dbReference>
<evidence type="ECO:0000313" key="1">
    <source>
        <dbReference type="EMBL" id="GJE02357.1"/>
    </source>
</evidence>